<name>A0A098VUM7_9MICR</name>
<keyword evidence="3" id="KW-1185">Reference proteome</keyword>
<feature type="domain" description="SAP" evidence="1">
    <location>
        <begin position="309"/>
        <end position="343"/>
    </location>
</feature>
<dbReference type="HOGENOM" id="CLU_669179_0_0_1"/>
<dbReference type="RefSeq" id="XP_013239249.1">
    <property type="nucleotide sequence ID" value="XM_013383795.1"/>
</dbReference>
<evidence type="ECO:0000313" key="2">
    <source>
        <dbReference type="EMBL" id="KGG52813.1"/>
    </source>
</evidence>
<reference evidence="2 3" key="1">
    <citation type="submission" date="2014-04" db="EMBL/GenBank/DDBJ databases">
        <title>A new species of microsporidia sheds light on the evolution of extreme parasitism.</title>
        <authorList>
            <person name="Haag K.L."/>
            <person name="James T.Y."/>
            <person name="Larsson R."/>
            <person name="Schaer T.M."/>
            <person name="Refardt D."/>
            <person name="Pombert J.-F."/>
            <person name="Ebert D."/>
        </authorList>
    </citation>
    <scope>NUCLEOTIDE SEQUENCE [LARGE SCALE GENOMIC DNA]</scope>
    <source>
        <strain evidence="2 3">UGP3</strain>
        <tissue evidence="2">Spores</tissue>
    </source>
</reference>
<dbReference type="Gene3D" id="1.10.720.30">
    <property type="entry name" value="SAP domain"/>
    <property type="match status" value="1"/>
</dbReference>
<dbReference type="InterPro" id="IPR036361">
    <property type="entry name" value="SAP_dom_sf"/>
</dbReference>
<sequence length="411" mass="45005">MASFSIASSNALPQGTPATLSGHDTSTDYMFMADQFLFDDQLASSFLMPGMFDSFDCNFDLSDPNFISKLPVPADNDPPSLQDCIRPITDTSSLEINKNQSRPVEYFENSSIGEMGDLILPPMSSDSDLNGYFRENWNGADATSSMQYQYPLYSHSTGNLNRAYNTPASYVNMGSKQYFGQPQIFSGHHPVMTGAQGAAATIKVPISSHKPNVQTEIKRTTPLMLPFHHKNDNRIIPVRNFSAQHQVAAAAAYLASSASFPPPSNNGVYSPNHSSGSFAQTSPFQITVSIGDIQSTKKDFLKRADEIDYSNVTVVELKNFLREFHQASGGKKADLVERIRYICNYLRGEEVAISAASSSVQSQSPQMNGGLYSTSPQLPYNIGMASSPQFFSNPITTFSQQAANTAHSYFN</sequence>
<dbReference type="Pfam" id="PF02037">
    <property type="entry name" value="SAP"/>
    <property type="match status" value="1"/>
</dbReference>
<comment type="caution">
    <text evidence="2">The sequence shown here is derived from an EMBL/GenBank/DDBJ whole genome shotgun (WGS) entry which is preliminary data.</text>
</comment>
<dbReference type="EMBL" id="JMKJ01000036">
    <property type="protein sequence ID" value="KGG52813.1"/>
    <property type="molecule type" value="Genomic_DNA"/>
</dbReference>
<dbReference type="VEuPathDB" id="MicrosporidiaDB:DI09_132p60"/>
<organism evidence="2 3">
    <name type="scientific">Mitosporidium daphniae</name>
    <dbReference type="NCBI Taxonomy" id="1485682"/>
    <lineage>
        <taxon>Eukaryota</taxon>
        <taxon>Fungi</taxon>
        <taxon>Fungi incertae sedis</taxon>
        <taxon>Microsporidia</taxon>
        <taxon>Mitosporidium</taxon>
    </lineage>
</organism>
<proteinExistence type="predicted"/>
<evidence type="ECO:0000313" key="3">
    <source>
        <dbReference type="Proteomes" id="UP000029725"/>
    </source>
</evidence>
<dbReference type="Proteomes" id="UP000029725">
    <property type="component" value="Unassembled WGS sequence"/>
</dbReference>
<dbReference type="OrthoDB" id="445357at2759"/>
<dbReference type="GeneID" id="25258303"/>
<accession>A0A098VUM7</accession>
<dbReference type="InterPro" id="IPR003034">
    <property type="entry name" value="SAP_dom"/>
</dbReference>
<protein>
    <recommendedName>
        <fullName evidence="1">SAP domain-containing protein</fullName>
    </recommendedName>
</protein>
<dbReference type="SUPFAM" id="SSF68906">
    <property type="entry name" value="SAP domain"/>
    <property type="match status" value="1"/>
</dbReference>
<dbReference type="AlphaFoldDB" id="A0A098VUM7"/>
<dbReference type="PROSITE" id="PS50800">
    <property type="entry name" value="SAP"/>
    <property type="match status" value="1"/>
</dbReference>
<gene>
    <name evidence="2" type="ORF">DI09_132p60</name>
</gene>
<evidence type="ECO:0000259" key="1">
    <source>
        <dbReference type="PROSITE" id="PS50800"/>
    </source>
</evidence>